<keyword evidence="6 8" id="KW-1133">Transmembrane helix</keyword>
<dbReference type="AlphaFoldDB" id="A0A7W3JGJ5"/>
<dbReference type="Proteomes" id="UP000321154">
    <property type="component" value="Unassembled WGS sequence"/>
</dbReference>
<evidence type="ECO:0000256" key="5">
    <source>
        <dbReference type="ARBA" id="ARBA00022692"/>
    </source>
</evidence>
<proteinExistence type="inferred from homology"/>
<comment type="subcellular location">
    <subcellularLocation>
        <location evidence="1">Cell membrane</location>
        <topology evidence="1">Multi-pass membrane protein</topology>
    </subcellularLocation>
</comment>
<accession>A0A7W3JGJ5</accession>
<feature type="transmembrane region" description="Helical" evidence="8">
    <location>
        <begin position="210"/>
        <end position="232"/>
    </location>
</feature>
<feature type="transmembrane region" description="Helical" evidence="8">
    <location>
        <begin position="308"/>
        <end position="341"/>
    </location>
</feature>
<evidence type="ECO:0000313" key="9">
    <source>
        <dbReference type="EMBL" id="GEK81832.1"/>
    </source>
</evidence>
<name>A0A7W3JGJ5_9MICO</name>
<evidence type="ECO:0000256" key="3">
    <source>
        <dbReference type="ARBA" id="ARBA00022448"/>
    </source>
</evidence>
<keyword evidence="11" id="KW-1185">Reference proteome</keyword>
<evidence type="ECO:0000256" key="6">
    <source>
        <dbReference type="ARBA" id="ARBA00022989"/>
    </source>
</evidence>
<dbReference type="EMBL" id="BJUV01000001">
    <property type="protein sequence ID" value="GEK81832.1"/>
    <property type="molecule type" value="Genomic_DNA"/>
</dbReference>
<evidence type="ECO:0000313" key="10">
    <source>
        <dbReference type="EMBL" id="MBA8812451.1"/>
    </source>
</evidence>
<feature type="transmembrane region" description="Helical" evidence="8">
    <location>
        <begin position="63"/>
        <end position="88"/>
    </location>
</feature>
<dbReference type="Proteomes" id="UP000522688">
    <property type="component" value="Unassembled WGS sequence"/>
</dbReference>
<sequence length="352" mass="37133">MKIHNPFRLGLLAGLGVLVALVIGGAVSELSTIITYVGAAIFISLGLDPVVTWLERRRVPRSLAIVIVMTAVLGAVVGVVFAIVPVIVSQATALITNLVTYLQSVTTQQFVDNLQELVPQNVFDVQQGLDSVVSFLSDPDNVVTIGGGVLAVGVAIGNGLFATVIVLILTLYFTSSITVFKRGLYQLVPASKRLRFVGIAEQISESVGRYVIGQFTLAAINGILSFVFLSIIGAEQPAVFAFIAFLGSIIPLVGTISGSAVIVLAQVALLPQSPATWITAAIWYLLYMQVEAYLLSPRIMRRAVKVPGVIVVIAALVGGTLLGVLGALIAIPVAASVLLIIREVVVPRQNEL</sequence>
<dbReference type="RefSeq" id="WP_146851935.1">
    <property type="nucleotide sequence ID" value="NZ_BAAAHR010000002.1"/>
</dbReference>
<evidence type="ECO:0000256" key="1">
    <source>
        <dbReference type="ARBA" id="ARBA00004651"/>
    </source>
</evidence>
<keyword evidence="3" id="KW-0813">Transport</keyword>
<keyword evidence="5 8" id="KW-0812">Transmembrane</keyword>
<dbReference type="PANTHER" id="PTHR21716">
    <property type="entry name" value="TRANSMEMBRANE PROTEIN"/>
    <property type="match status" value="1"/>
</dbReference>
<feature type="transmembrane region" description="Helical" evidence="8">
    <location>
        <begin position="277"/>
        <end position="296"/>
    </location>
</feature>
<dbReference type="EMBL" id="JACGWW010000001">
    <property type="protein sequence ID" value="MBA8812451.1"/>
    <property type="molecule type" value="Genomic_DNA"/>
</dbReference>
<comment type="similarity">
    <text evidence="2">Belongs to the autoinducer-2 exporter (AI-2E) (TC 2.A.86) family.</text>
</comment>
<gene>
    <name evidence="10" type="ORF">FB463_000675</name>
    <name evidence="9" type="ORF">FFA01_01410</name>
</gene>
<dbReference type="InterPro" id="IPR002549">
    <property type="entry name" value="AI-2E-like"/>
</dbReference>
<evidence type="ECO:0000256" key="7">
    <source>
        <dbReference type="ARBA" id="ARBA00023136"/>
    </source>
</evidence>
<keyword evidence="7 8" id="KW-0472">Membrane</keyword>
<evidence type="ECO:0000313" key="11">
    <source>
        <dbReference type="Proteomes" id="UP000321154"/>
    </source>
</evidence>
<evidence type="ECO:0000256" key="4">
    <source>
        <dbReference type="ARBA" id="ARBA00022475"/>
    </source>
</evidence>
<feature type="transmembrane region" description="Helical" evidence="8">
    <location>
        <begin position="33"/>
        <end position="51"/>
    </location>
</feature>
<evidence type="ECO:0000256" key="8">
    <source>
        <dbReference type="SAM" id="Phobius"/>
    </source>
</evidence>
<feature type="transmembrane region" description="Helical" evidence="8">
    <location>
        <begin position="145"/>
        <end position="173"/>
    </location>
</feature>
<dbReference type="OrthoDB" id="4016357at2"/>
<organism evidence="10 12">
    <name type="scientific">Frigoribacterium faeni</name>
    <dbReference type="NCBI Taxonomy" id="145483"/>
    <lineage>
        <taxon>Bacteria</taxon>
        <taxon>Bacillati</taxon>
        <taxon>Actinomycetota</taxon>
        <taxon>Actinomycetes</taxon>
        <taxon>Micrococcales</taxon>
        <taxon>Microbacteriaceae</taxon>
        <taxon>Frigoribacterium</taxon>
    </lineage>
</organism>
<reference evidence="9 11" key="1">
    <citation type="submission" date="2019-07" db="EMBL/GenBank/DDBJ databases">
        <title>Whole genome shotgun sequence of Frigoribacterium faeni NBRC 103066.</title>
        <authorList>
            <person name="Hosoyama A."/>
            <person name="Uohara A."/>
            <person name="Ohji S."/>
            <person name="Ichikawa N."/>
        </authorList>
    </citation>
    <scope>NUCLEOTIDE SEQUENCE [LARGE SCALE GENOMIC DNA]</scope>
    <source>
        <strain evidence="9 11">NBRC 103066</strain>
    </source>
</reference>
<evidence type="ECO:0000256" key="2">
    <source>
        <dbReference type="ARBA" id="ARBA00009773"/>
    </source>
</evidence>
<dbReference type="PANTHER" id="PTHR21716:SF53">
    <property type="entry name" value="PERMEASE PERM-RELATED"/>
    <property type="match status" value="1"/>
</dbReference>
<comment type="caution">
    <text evidence="10">The sequence shown here is derived from an EMBL/GenBank/DDBJ whole genome shotgun (WGS) entry which is preliminary data.</text>
</comment>
<feature type="transmembrane region" description="Helical" evidence="8">
    <location>
        <begin position="7"/>
        <end position="27"/>
    </location>
</feature>
<dbReference type="GO" id="GO:0055085">
    <property type="term" value="P:transmembrane transport"/>
    <property type="evidence" value="ECO:0007669"/>
    <property type="project" value="TreeGrafter"/>
</dbReference>
<protein>
    <submittedName>
        <fullName evidence="9">AI-2E family transporter</fullName>
    </submittedName>
    <submittedName>
        <fullName evidence="10">Putative PurR-regulated permease PerM</fullName>
    </submittedName>
</protein>
<dbReference type="GO" id="GO:0005886">
    <property type="term" value="C:plasma membrane"/>
    <property type="evidence" value="ECO:0007669"/>
    <property type="project" value="UniProtKB-SubCell"/>
</dbReference>
<reference evidence="10 12" key="2">
    <citation type="submission" date="2020-07" db="EMBL/GenBank/DDBJ databases">
        <title>Sequencing the genomes of 1000 actinobacteria strains.</title>
        <authorList>
            <person name="Klenk H.-P."/>
        </authorList>
    </citation>
    <scope>NUCLEOTIDE SEQUENCE [LARGE SCALE GENOMIC DNA]</scope>
    <source>
        <strain evidence="10 12">DSM 10309</strain>
    </source>
</reference>
<feature type="transmembrane region" description="Helical" evidence="8">
    <location>
        <begin position="238"/>
        <end position="265"/>
    </location>
</feature>
<dbReference type="Pfam" id="PF01594">
    <property type="entry name" value="AI-2E_transport"/>
    <property type="match status" value="1"/>
</dbReference>
<evidence type="ECO:0000313" key="12">
    <source>
        <dbReference type="Proteomes" id="UP000522688"/>
    </source>
</evidence>
<keyword evidence="4" id="KW-1003">Cell membrane</keyword>